<organism evidence="2 3">
    <name type="scientific">Plakobranchus ocellatus</name>
    <dbReference type="NCBI Taxonomy" id="259542"/>
    <lineage>
        <taxon>Eukaryota</taxon>
        <taxon>Metazoa</taxon>
        <taxon>Spiralia</taxon>
        <taxon>Lophotrochozoa</taxon>
        <taxon>Mollusca</taxon>
        <taxon>Gastropoda</taxon>
        <taxon>Heterobranchia</taxon>
        <taxon>Euthyneura</taxon>
        <taxon>Panpulmonata</taxon>
        <taxon>Sacoglossa</taxon>
        <taxon>Placobranchoidea</taxon>
        <taxon>Plakobranchidae</taxon>
        <taxon>Plakobranchus</taxon>
    </lineage>
</organism>
<sequence>MTKSRLAAEERIAIKQTGKPKGSSMHRRQISLLDAPKKISNTAILSGAANINRIVLLCHHSRATPGLQPTKSAVENQLQSSEKRKVHNVYEQRPFSPANRSKVEDKKQSRQPDIYSPSQIALKKSRHQDMTHIMRGNLGAFVAGE</sequence>
<evidence type="ECO:0000313" key="2">
    <source>
        <dbReference type="EMBL" id="GFO41189.1"/>
    </source>
</evidence>
<accession>A0AAV4DAL4</accession>
<feature type="compositionally biased region" description="Polar residues" evidence="1">
    <location>
        <begin position="67"/>
        <end position="80"/>
    </location>
</feature>
<gene>
    <name evidence="2" type="ORF">PoB_006769400</name>
</gene>
<proteinExistence type="predicted"/>
<feature type="region of interest" description="Disordered" evidence="1">
    <location>
        <begin position="64"/>
        <end position="127"/>
    </location>
</feature>
<evidence type="ECO:0000313" key="3">
    <source>
        <dbReference type="Proteomes" id="UP000735302"/>
    </source>
</evidence>
<dbReference type="Proteomes" id="UP000735302">
    <property type="component" value="Unassembled WGS sequence"/>
</dbReference>
<feature type="compositionally biased region" description="Basic and acidic residues" evidence="1">
    <location>
        <begin position="101"/>
        <end position="110"/>
    </location>
</feature>
<dbReference type="EMBL" id="BLXT01007673">
    <property type="protein sequence ID" value="GFO41189.1"/>
    <property type="molecule type" value="Genomic_DNA"/>
</dbReference>
<dbReference type="AlphaFoldDB" id="A0AAV4DAL4"/>
<reference evidence="2 3" key="1">
    <citation type="journal article" date="2021" name="Elife">
        <title>Chloroplast acquisition without the gene transfer in kleptoplastic sea slugs, Plakobranchus ocellatus.</title>
        <authorList>
            <person name="Maeda T."/>
            <person name="Takahashi S."/>
            <person name="Yoshida T."/>
            <person name="Shimamura S."/>
            <person name="Takaki Y."/>
            <person name="Nagai Y."/>
            <person name="Toyoda A."/>
            <person name="Suzuki Y."/>
            <person name="Arimoto A."/>
            <person name="Ishii H."/>
            <person name="Satoh N."/>
            <person name="Nishiyama T."/>
            <person name="Hasebe M."/>
            <person name="Maruyama T."/>
            <person name="Minagawa J."/>
            <person name="Obokata J."/>
            <person name="Shigenobu S."/>
        </authorList>
    </citation>
    <scope>NUCLEOTIDE SEQUENCE [LARGE SCALE GENOMIC DNA]</scope>
</reference>
<name>A0AAV4DAL4_9GAST</name>
<protein>
    <submittedName>
        <fullName evidence="2">Uncharacterized protein</fullName>
    </submittedName>
</protein>
<evidence type="ECO:0000256" key="1">
    <source>
        <dbReference type="SAM" id="MobiDB-lite"/>
    </source>
</evidence>
<comment type="caution">
    <text evidence="2">The sequence shown here is derived from an EMBL/GenBank/DDBJ whole genome shotgun (WGS) entry which is preliminary data.</text>
</comment>
<keyword evidence="3" id="KW-1185">Reference proteome</keyword>